<keyword evidence="6" id="KW-0808">Transferase</keyword>
<dbReference type="Gene3D" id="3.30.565.10">
    <property type="entry name" value="Histidine kinase-like ATPase, C-terminal domain"/>
    <property type="match status" value="1"/>
</dbReference>
<dbReference type="SUPFAM" id="SSF158472">
    <property type="entry name" value="HAMP domain-like"/>
    <property type="match status" value="1"/>
</dbReference>
<evidence type="ECO:0000256" key="14">
    <source>
        <dbReference type="SAM" id="Phobius"/>
    </source>
</evidence>
<evidence type="ECO:0000256" key="2">
    <source>
        <dbReference type="ARBA" id="ARBA00004651"/>
    </source>
</evidence>
<dbReference type="Proteomes" id="UP001057877">
    <property type="component" value="Chromosome"/>
</dbReference>
<dbReference type="PROSITE" id="PS50109">
    <property type="entry name" value="HIS_KIN"/>
    <property type="match status" value="1"/>
</dbReference>
<evidence type="ECO:0000256" key="9">
    <source>
        <dbReference type="ARBA" id="ARBA00022777"/>
    </source>
</evidence>
<accession>A0ABY5S134</accession>
<dbReference type="InterPro" id="IPR050398">
    <property type="entry name" value="HssS/ArlS-like"/>
</dbReference>
<dbReference type="GO" id="GO:0016301">
    <property type="term" value="F:kinase activity"/>
    <property type="evidence" value="ECO:0007669"/>
    <property type="project" value="UniProtKB-KW"/>
</dbReference>
<dbReference type="InterPro" id="IPR036890">
    <property type="entry name" value="HATPase_C_sf"/>
</dbReference>
<evidence type="ECO:0000256" key="6">
    <source>
        <dbReference type="ARBA" id="ARBA00022679"/>
    </source>
</evidence>
<dbReference type="PROSITE" id="PS50885">
    <property type="entry name" value="HAMP"/>
    <property type="match status" value="1"/>
</dbReference>
<dbReference type="PANTHER" id="PTHR45528">
    <property type="entry name" value="SENSOR HISTIDINE KINASE CPXA"/>
    <property type="match status" value="1"/>
</dbReference>
<evidence type="ECO:0000256" key="7">
    <source>
        <dbReference type="ARBA" id="ARBA00022692"/>
    </source>
</evidence>
<comment type="catalytic activity">
    <reaction evidence="1">
        <text>ATP + protein L-histidine = ADP + protein N-phospho-L-histidine.</text>
        <dbReference type="EC" id="2.7.13.3"/>
    </reaction>
</comment>
<protein>
    <recommendedName>
        <fullName evidence="3">histidine kinase</fullName>
        <ecNumber evidence="3">2.7.13.3</ecNumber>
    </recommendedName>
</protein>
<evidence type="ECO:0000256" key="4">
    <source>
        <dbReference type="ARBA" id="ARBA00022475"/>
    </source>
</evidence>
<dbReference type="CDD" id="cd00082">
    <property type="entry name" value="HisKA"/>
    <property type="match status" value="1"/>
</dbReference>
<dbReference type="EMBL" id="CP091430">
    <property type="protein sequence ID" value="UVI27314.1"/>
    <property type="molecule type" value="Genomic_DNA"/>
</dbReference>
<evidence type="ECO:0000256" key="5">
    <source>
        <dbReference type="ARBA" id="ARBA00022553"/>
    </source>
</evidence>
<dbReference type="SMART" id="SM00387">
    <property type="entry name" value="HATPase_c"/>
    <property type="match status" value="1"/>
</dbReference>
<dbReference type="PANTHER" id="PTHR45528:SF1">
    <property type="entry name" value="SENSOR HISTIDINE KINASE CPXA"/>
    <property type="match status" value="1"/>
</dbReference>
<dbReference type="Pfam" id="PF02518">
    <property type="entry name" value="HATPase_c"/>
    <property type="match status" value="1"/>
</dbReference>
<evidence type="ECO:0000256" key="11">
    <source>
        <dbReference type="ARBA" id="ARBA00022989"/>
    </source>
</evidence>
<feature type="transmembrane region" description="Helical" evidence="14">
    <location>
        <begin position="6"/>
        <end position="25"/>
    </location>
</feature>
<evidence type="ECO:0000259" key="16">
    <source>
        <dbReference type="PROSITE" id="PS50885"/>
    </source>
</evidence>
<keyword evidence="13 14" id="KW-0472">Membrane</keyword>
<dbReference type="InterPro" id="IPR003594">
    <property type="entry name" value="HATPase_dom"/>
</dbReference>
<evidence type="ECO:0000256" key="13">
    <source>
        <dbReference type="ARBA" id="ARBA00023136"/>
    </source>
</evidence>
<dbReference type="PRINTS" id="PR00344">
    <property type="entry name" value="BCTRLSENSOR"/>
</dbReference>
<keyword evidence="7 14" id="KW-0812">Transmembrane</keyword>
<evidence type="ECO:0000256" key="12">
    <source>
        <dbReference type="ARBA" id="ARBA00023012"/>
    </source>
</evidence>
<dbReference type="RefSeq" id="WP_258383399.1">
    <property type="nucleotide sequence ID" value="NZ_CP091430.1"/>
</dbReference>
<gene>
    <name evidence="17" type="ORF">L1F29_17690</name>
</gene>
<dbReference type="SMART" id="SM00388">
    <property type="entry name" value="HisKA"/>
    <property type="match status" value="1"/>
</dbReference>
<feature type="domain" description="HAMP" evidence="16">
    <location>
        <begin position="154"/>
        <end position="206"/>
    </location>
</feature>
<evidence type="ECO:0000313" key="17">
    <source>
        <dbReference type="EMBL" id="UVI27314.1"/>
    </source>
</evidence>
<evidence type="ECO:0000256" key="1">
    <source>
        <dbReference type="ARBA" id="ARBA00000085"/>
    </source>
</evidence>
<feature type="transmembrane region" description="Helical" evidence="14">
    <location>
        <begin position="132"/>
        <end position="153"/>
    </location>
</feature>
<feature type="domain" description="Histidine kinase" evidence="15">
    <location>
        <begin position="221"/>
        <end position="435"/>
    </location>
</feature>
<keyword evidence="12" id="KW-0902">Two-component regulatory system</keyword>
<keyword evidence="8" id="KW-0547">Nucleotide-binding</keyword>
<evidence type="ECO:0000256" key="3">
    <source>
        <dbReference type="ARBA" id="ARBA00012438"/>
    </source>
</evidence>
<dbReference type="CDD" id="cd06225">
    <property type="entry name" value="HAMP"/>
    <property type="match status" value="1"/>
</dbReference>
<keyword evidence="18" id="KW-1185">Reference proteome</keyword>
<dbReference type="SMART" id="SM00304">
    <property type="entry name" value="HAMP"/>
    <property type="match status" value="1"/>
</dbReference>
<dbReference type="Pfam" id="PF00672">
    <property type="entry name" value="HAMP"/>
    <property type="match status" value="1"/>
</dbReference>
<dbReference type="SUPFAM" id="SSF47384">
    <property type="entry name" value="Homodimeric domain of signal transducing histidine kinase"/>
    <property type="match status" value="1"/>
</dbReference>
<keyword evidence="9 17" id="KW-0418">Kinase</keyword>
<dbReference type="Gene3D" id="1.10.287.130">
    <property type="match status" value="1"/>
</dbReference>
<evidence type="ECO:0000259" key="15">
    <source>
        <dbReference type="PROSITE" id="PS50109"/>
    </source>
</evidence>
<name>A0ABY5S134_9BACL</name>
<dbReference type="SUPFAM" id="SSF55874">
    <property type="entry name" value="ATPase domain of HSP90 chaperone/DNA topoisomerase II/histidine kinase"/>
    <property type="match status" value="1"/>
</dbReference>
<keyword evidence="10" id="KW-0067">ATP-binding</keyword>
<dbReference type="InterPro" id="IPR036097">
    <property type="entry name" value="HisK_dim/P_sf"/>
</dbReference>
<dbReference type="InterPro" id="IPR005467">
    <property type="entry name" value="His_kinase_dom"/>
</dbReference>
<dbReference type="InterPro" id="IPR003661">
    <property type="entry name" value="HisK_dim/P_dom"/>
</dbReference>
<dbReference type="InterPro" id="IPR003660">
    <property type="entry name" value="HAMP_dom"/>
</dbReference>
<evidence type="ECO:0000313" key="18">
    <source>
        <dbReference type="Proteomes" id="UP001057877"/>
    </source>
</evidence>
<dbReference type="CDD" id="cd00075">
    <property type="entry name" value="HATPase"/>
    <property type="match status" value="1"/>
</dbReference>
<dbReference type="EC" id="2.7.13.3" evidence="3"/>
<keyword evidence="4" id="KW-1003">Cell membrane</keyword>
<reference evidence="17" key="1">
    <citation type="submission" date="2022-01" db="EMBL/GenBank/DDBJ databases">
        <title>Paenibacillus spongiae sp. nov., isolated from marine sponge.</title>
        <authorList>
            <person name="Li Z."/>
            <person name="Zhang M."/>
        </authorList>
    </citation>
    <scope>NUCLEOTIDE SEQUENCE</scope>
    <source>
        <strain evidence="17">PHS-Z3</strain>
    </source>
</reference>
<proteinExistence type="predicted"/>
<comment type="subcellular location">
    <subcellularLocation>
        <location evidence="2">Cell membrane</location>
        <topology evidence="2">Multi-pass membrane protein</topology>
    </subcellularLocation>
</comment>
<keyword evidence="5" id="KW-0597">Phosphoprotein</keyword>
<sequence>MKPLLIRQWMVIGMLIVLILPRLFYEIPGLFDRYVLENDNYSRQQTAMNDLLREVGGTDVARWSEPAWQAGIEKKIAASRSGIVLLDAQGRDMYRFNPSGSESAAQREIVIMEKGQLRGKALIYAPKQTSELATAFAFITGMIAILFIGFQIGRVVVKPLEAMSAAARRIAGGDLDFQLPKSTVMEVADVRTAFQAMGKGLRESLIRQSVLEEERRFFISSIAHDLRTPLFALRGFLTRLERGGNPEKTARYAAICSKKAEQLEHLVSDLFSYGQMSSLEQLLRPKQLDIGSLFEDIATEYLLQAREKGIELTYDAADESGELLGDAHLLRRAIGNLIDNALRYTPAKGSITIRLHMEKSRACFTVEDSGPGIPEQQLSHVFDAFYRGDDSRNPENGGTGLGLTIARRIIRAHNGDLQVGNRSSQGGAVFTGWIE</sequence>
<dbReference type="Pfam" id="PF00512">
    <property type="entry name" value="HisKA"/>
    <property type="match status" value="1"/>
</dbReference>
<organism evidence="17 18">
    <name type="scientific">Paenibacillus spongiae</name>
    <dbReference type="NCBI Taxonomy" id="2909671"/>
    <lineage>
        <taxon>Bacteria</taxon>
        <taxon>Bacillati</taxon>
        <taxon>Bacillota</taxon>
        <taxon>Bacilli</taxon>
        <taxon>Bacillales</taxon>
        <taxon>Paenibacillaceae</taxon>
        <taxon>Paenibacillus</taxon>
    </lineage>
</organism>
<dbReference type="Gene3D" id="6.10.340.10">
    <property type="match status" value="1"/>
</dbReference>
<dbReference type="InterPro" id="IPR004358">
    <property type="entry name" value="Sig_transdc_His_kin-like_C"/>
</dbReference>
<evidence type="ECO:0000256" key="10">
    <source>
        <dbReference type="ARBA" id="ARBA00022840"/>
    </source>
</evidence>
<keyword evidence="11 14" id="KW-1133">Transmembrane helix</keyword>
<evidence type="ECO:0000256" key="8">
    <source>
        <dbReference type="ARBA" id="ARBA00022741"/>
    </source>
</evidence>